<gene>
    <name evidence="6" type="ORF">ODI_03290</name>
    <name evidence="7" type="ORF">ODI_R0107</name>
</gene>
<keyword evidence="8" id="KW-1185">Reference proteome</keyword>
<dbReference type="Pfam" id="PF03466">
    <property type="entry name" value="LysR_substrate"/>
    <property type="match status" value="1"/>
</dbReference>
<reference evidence="7 8" key="2">
    <citation type="submission" date="2017-08" db="EMBL/GenBank/DDBJ databases">
        <authorList>
            <person name="de Groot N.N."/>
        </authorList>
    </citation>
    <scope>NUCLEOTIDE SEQUENCE [LARGE SCALE GENOMIC DNA]</scope>
    <source>
        <strain evidence="7">Orrdi1</strain>
    </source>
</reference>
<dbReference type="PRINTS" id="PR00039">
    <property type="entry name" value="HTHLYSR"/>
</dbReference>
<dbReference type="EMBL" id="FLRC01000052">
    <property type="protein sequence ID" value="SBT27183.1"/>
    <property type="molecule type" value="Genomic_DNA"/>
</dbReference>
<keyword evidence="4" id="KW-0804">Transcription</keyword>
<dbReference type="Gene3D" id="1.10.10.10">
    <property type="entry name" value="Winged helix-like DNA-binding domain superfamily/Winged helix DNA-binding domain"/>
    <property type="match status" value="1"/>
</dbReference>
<dbReference type="GO" id="GO:0003700">
    <property type="term" value="F:DNA-binding transcription factor activity"/>
    <property type="evidence" value="ECO:0007669"/>
    <property type="project" value="InterPro"/>
</dbReference>
<dbReference type="AlphaFoldDB" id="A0A1C3K6R7"/>
<dbReference type="SUPFAM" id="SSF46785">
    <property type="entry name" value="Winged helix' DNA-binding domain"/>
    <property type="match status" value="1"/>
</dbReference>
<protein>
    <recommendedName>
        <fullName evidence="5">HTH lysR-type domain-containing protein</fullName>
    </recommendedName>
</protein>
<dbReference type="Pfam" id="PF00126">
    <property type="entry name" value="HTH_1"/>
    <property type="match status" value="1"/>
</dbReference>
<evidence type="ECO:0000313" key="6">
    <source>
        <dbReference type="EMBL" id="SBT27183.1"/>
    </source>
</evidence>
<dbReference type="RefSeq" id="WP_082985467.1">
    <property type="nucleotide sequence ID" value="NZ_LT907988.1"/>
</dbReference>
<evidence type="ECO:0000256" key="2">
    <source>
        <dbReference type="ARBA" id="ARBA00023015"/>
    </source>
</evidence>
<dbReference type="InterPro" id="IPR036388">
    <property type="entry name" value="WH-like_DNA-bd_sf"/>
</dbReference>
<reference evidence="6 8" key="1">
    <citation type="submission" date="2016-06" db="EMBL/GenBank/DDBJ databases">
        <authorList>
            <person name="Kjaerup R.B."/>
            <person name="Dalgaard T.S."/>
            <person name="Juul-Madsen H.R."/>
        </authorList>
    </citation>
    <scope>NUCLEOTIDE SEQUENCE [LARGE SCALE GENOMIC DNA]</scope>
    <source>
        <strain evidence="6">Orrdi1</strain>
    </source>
</reference>
<evidence type="ECO:0000313" key="8">
    <source>
        <dbReference type="Proteomes" id="UP000078558"/>
    </source>
</evidence>
<evidence type="ECO:0000256" key="3">
    <source>
        <dbReference type="ARBA" id="ARBA00023125"/>
    </source>
</evidence>
<dbReference type="STRING" id="1851544.ODI_03290"/>
<evidence type="ECO:0000256" key="4">
    <source>
        <dbReference type="ARBA" id="ARBA00023163"/>
    </source>
</evidence>
<keyword evidence="3" id="KW-0238">DNA-binding</keyword>
<feature type="domain" description="HTH lysR-type" evidence="5">
    <location>
        <begin position="6"/>
        <end position="63"/>
    </location>
</feature>
<name>A0A1C3K6R7_9BURK</name>
<dbReference type="PANTHER" id="PTHR30427">
    <property type="entry name" value="TRANSCRIPTIONAL ACTIVATOR PROTEIN LYSR"/>
    <property type="match status" value="1"/>
</dbReference>
<evidence type="ECO:0000313" key="7">
    <source>
        <dbReference type="EMBL" id="SOE46059.1"/>
    </source>
</evidence>
<comment type="similarity">
    <text evidence="1">Belongs to the LysR transcriptional regulatory family.</text>
</comment>
<accession>A0A1C3K6R7</accession>
<dbReference type="InterPro" id="IPR005119">
    <property type="entry name" value="LysR_subst-bd"/>
</dbReference>
<dbReference type="SUPFAM" id="SSF53850">
    <property type="entry name" value="Periplasmic binding protein-like II"/>
    <property type="match status" value="1"/>
</dbReference>
<dbReference type="Gene3D" id="3.40.190.10">
    <property type="entry name" value="Periplasmic binding protein-like II"/>
    <property type="match status" value="2"/>
</dbReference>
<dbReference type="Proteomes" id="UP000078558">
    <property type="component" value="Chromosome I"/>
</dbReference>
<dbReference type="EMBL" id="LT907988">
    <property type="protein sequence ID" value="SOE46059.1"/>
    <property type="molecule type" value="Genomic_DNA"/>
</dbReference>
<dbReference type="InterPro" id="IPR036390">
    <property type="entry name" value="WH_DNA-bd_sf"/>
</dbReference>
<proteinExistence type="inferred from homology"/>
<keyword evidence="2" id="KW-0805">Transcription regulation</keyword>
<evidence type="ECO:0000259" key="5">
    <source>
        <dbReference type="PROSITE" id="PS50931"/>
    </source>
</evidence>
<dbReference type="PANTHER" id="PTHR30427:SF1">
    <property type="entry name" value="TRANSCRIPTIONAL ACTIVATOR PROTEIN LYSR"/>
    <property type="match status" value="1"/>
</dbReference>
<organism evidence="6 8">
    <name type="scientific">Orrella dioscoreae</name>
    <dbReference type="NCBI Taxonomy" id="1851544"/>
    <lineage>
        <taxon>Bacteria</taxon>
        <taxon>Pseudomonadati</taxon>
        <taxon>Pseudomonadota</taxon>
        <taxon>Betaproteobacteria</taxon>
        <taxon>Burkholderiales</taxon>
        <taxon>Alcaligenaceae</taxon>
        <taxon>Orrella</taxon>
    </lineage>
</organism>
<evidence type="ECO:0000256" key="1">
    <source>
        <dbReference type="ARBA" id="ARBA00009437"/>
    </source>
</evidence>
<dbReference type="KEGG" id="odi:ODI_R0107"/>
<sequence>MQKTRLALRHIEAFRAVMLGGSMTEAARRLHTSQPQVSRLISQLETITQFALFDRKGSKLSPTVDGLRFFEEVEKTFIGLAGLESAAAGIRSFGAGRLSVAAMPRLAGGLLARIVARFKAQYPEVTVSIHSGSDTAVNHWIASGFCDTGLAMLYGESPHIQVEPVITTQCVAVLPPGHPLARHRRLKPADFAGLPFISFPPGAPMREHVDQIFTAAGVERGVTAAEASLGASICALVAQGLGVSLINPLAAREESQGSGLEIRPFAPSVPLSIALLFPPYHTRSRLVTVFSQLARDVIRQELDWLRPRR</sequence>
<dbReference type="GO" id="GO:0043565">
    <property type="term" value="F:sequence-specific DNA binding"/>
    <property type="evidence" value="ECO:0007669"/>
    <property type="project" value="TreeGrafter"/>
</dbReference>
<dbReference type="CDD" id="cd08415">
    <property type="entry name" value="PBP2_LysR_opines_like"/>
    <property type="match status" value="1"/>
</dbReference>
<dbReference type="GO" id="GO:0010628">
    <property type="term" value="P:positive regulation of gene expression"/>
    <property type="evidence" value="ECO:0007669"/>
    <property type="project" value="TreeGrafter"/>
</dbReference>
<dbReference type="PROSITE" id="PS50931">
    <property type="entry name" value="HTH_LYSR"/>
    <property type="match status" value="1"/>
</dbReference>
<dbReference type="InterPro" id="IPR000847">
    <property type="entry name" value="LysR_HTH_N"/>
</dbReference>
<dbReference type="InterPro" id="IPR037424">
    <property type="entry name" value="NocR_PBP2"/>
</dbReference>
<dbReference type="OrthoDB" id="8849678at2"/>